<sequence>MPDAPLSRVDWPSAVRLIESRFPPIDLFEDLADPEDWDLLAAAEAKTNPRIAETIGNLDLVPVERRVAGPGASYVMAPFTHCSPDRPGRFHDGHFGAYYTAGDFETAVAEVTHHQARRLLDTRDEPGWISDMRELVGAVAAELVDIRTSGFDALLAPDDYAPSQNFARRQREAGSDGIVYPSVRNPGGECIAAFWPDVVARPVQGRHFRYHWNGERIDMIHELVLDGSGPIFRLEV</sequence>
<dbReference type="RefSeq" id="WP_295321511.1">
    <property type="nucleotide sequence ID" value="NZ_LT598653.1"/>
</dbReference>
<feature type="domain" description="RES" evidence="1">
    <location>
        <begin position="78"/>
        <end position="205"/>
    </location>
</feature>
<evidence type="ECO:0000259" key="1">
    <source>
        <dbReference type="SMART" id="SM00953"/>
    </source>
</evidence>
<proteinExistence type="predicted"/>
<dbReference type="EMBL" id="LT598653">
    <property type="protein sequence ID" value="SBV34525.1"/>
    <property type="molecule type" value="Genomic_DNA"/>
</dbReference>
<dbReference type="KEGG" id="sphu:SPPYR_3410"/>
<protein>
    <recommendedName>
        <fullName evidence="1">RES domain-containing protein</fullName>
    </recommendedName>
</protein>
<name>A0A1Y5Q165_9SPHN</name>
<gene>
    <name evidence="2" type="ORF">SPPYR_3410</name>
</gene>
<evidence type="ECO:0000313" key="2">
    <source>
        <dbReference type="EMBL" id="SBV34525.1"/>
    </source>
</evidence>
<dbReference type="Pfam" id="PF08808">
    <property type="entry name" value="RES"/>
    <property type="match status" value="1"/>
</dbReference>
<dbReference type="InterPro" id="IPR014914">
    <property type="entry name" value="RES_dom"/>
</dbReference>
<accession>A0A1Y5Q165</accession>
<organism evidence="2">
    <name type="scientific">uncultured Sphingopyxis sp</name>
    <dbReference type="NCBI Taxonomy" id="310581"/>
    <lineage>
        <taxon>Bacteria</taxon>
        <taxon>Pseudomonadati</taxon>
        <taxon>Pseudomonadota</taxon>
        <taxon>Alphaproteobacteria</taxon>
        <taxon>Sphingomonadales</taxon>
        <taxon>Sphingomonadaceae</taxon>
        <taxon>Sphingopyxis</taxon>
        <taxon>environmental samples</taxon>
    </lineage>
</organism>
<dbReference type="AlphaFoldDB" id="A0A1Y5Q165"/>
<dbReference type="SMART" id="SM00953">
    <property type="entry name" value="RES"/>
    <property type="match status" value="1"/>
</dbReference>
<reference evidence="2" key="1">
    <citation type="submission" date="2016-03" db="EMBL/GenBank/DDBJ databases">
        <authorList>
            <person name="Ploux O."/>
        </authorList>
    </citation>
    <scope>NUCLEOTIDE SEQUENCE</scope>
    <source>
        <strain evidence="2">UC10</strain>
    </source>
</reference>